<feature type="region of interest" description="Disordered" evidence="1">
    <location>
        <begin position="1"/>
        <end position="24"/>
    </location>
</feature>
<feature type="region of interest" description="Disordered" evidence="1">
    <location>
        <begin position="37"/>
        <end position="64"/>
    </location>
</feature>
<dbReference type="KEGG" id="bdr:105224848"/>
<feature type="compositionally biased region" description="Low complexity" evidence="1">
    <location>
        <begin position="358"/>
        <end position="375"/>
    </location>
</feature>
<feature type="compositionally biased region" description="Polar residues" evidence="1">
    <location>
        <begin position="1"/>
        <end position="12"/>
    </location>
</feature>
<dbReference type="RefSeq" id="XP_029405496.2">
    <property type="nucleotide sequence ID" value="XM_029549636.2"/>
</dbReference>
<feature type="compositionally biased region" description="Low complexity" evidence="1">
    <location>
        <begin position="13"/>
        <end position="24"/>
    </location>
</feature>
<protein>
    <submittedName>
        <fullName evidence="3">Uncharacterized protein DDB_G0271670</fullName>
    </submittedName>
</protein>
<name>A0A8N4L1Y6_BACDO</name>
<evidence type="ECO:0000313" key="2">
    <source>
        <dbReference type="Proteomes" id="UP001652620"/>
    </source>
</evidence>
<dbReference type="GeneID" id="105224848"/>
<feature type="compositionally biased region" description="Low complexity" evidence="1">
    <location>
        <begin position="41"/>
        <end position="54"/>
    </location>
</feature>
<keyword evidence="2" id="KW-1185">Reference proteome</keyword>
<organism evidence="2 3">
    <name type="scientific">Bactrocera dorsalis</name>
    <name type="common">Oriental fruit fly</name>
    <name type="synonym">Dacus dorsalis</name>
    <dbReference type="NCBI Taxonomy" id="27457"/>
    <lineage>
        <taxon>Eukaryota</taxon>
        <taxon>Metazoa</taxon>
        <taxon>Ecdysozoa</taxon>
        <taxon>Arthropoda</taxon>
        <taxon>Hexapoda</taxon>
        <taxon>Insecta</taxon>
        <taxon>Pterygota</taxon>
        <taxon>Neoptera</taxon>
        <taxon>Endopterygota</taxon>
        <taxon>Diptera</taxon>
        <taxon>Brachycera</taxon>
        <taxon>Muscomorpha</taxon>
        <taxon>Tephritoidea</taxon>
        <taxon>Tephritidae</taxon>
        <taxon>Bactrocera</taxon>
        <taxon>Bactrocera</taxon>
    </lineage>
</organism>
<sequence>MDNLTPQKFNKPTTSSSSSTSNSSVFVAKNTTASPVHVAHKSVSYSSTSSSSDSKMSKTKLTRDPKTTRGILNCIGKHLGCHFLQQNPRHLPQQQLQRYIYNSQDDLPSSSTDSFSLSYERGSHTGFHLTGSSIDLTCGDLNDYATQPKTQKHHQQHASHNTLSSSAYSGSSCSPAFCSFDVDCLVDIYNADGDADGEEEVSVSLKMYHEQQQQQQHNNHANNNVAHSCSSGHNTDTNSSDDDDECSTHEECCEQKQKRKCLKHEAPAHQQRHEQQQKEHPATQHKRLHLSRLSIASSVTRMLNHFASSTSMRSLSCSSTPLRCFKDAKPKEADDAAGHLNARNAKHEHKKHSLPNTSSSSASSSGSRSSSSGSSSSGGGGGKSSNSASGKKKDKKQQSILRPPVHYVYMKGMSGLYSRVPRYTVCSPYAMH</sequence>
<evidence type="ECO:0000256" key="1">
    <source>
        <dbReference type="SAM" id="MobiDB-lite"/>
    </source>
</evidence>
<feature type="region of interest" description="Disordered" evidence="1">
    <location>
        <begin position="344"/>
        <end position="403"/>
    </location>
</feature>
<feature type="region of interest" description="Disordered" evidence="1">
    <location>
        <begin position="209"/>
        <end position="247"/>
    </location>
</feature>
<feature type="compositionally biased region" description="Basic and acidic residues" evidence="1">
    <location>
        <begin position="264"/>
        <end position="282"/>
    </location>
</feature>
<dbReference type="AlphaFoldDB" id="A0A8N4L1Y6"/>
<proteinExistence type="predicted"/>
<feature type="compositionally biased region" description="Basic residues" evidence="1">
    <location>
        <begin position="344"/>
        <end position="353"/>
    </location>
</feature>
<reference evidence="3" key="1">
    <citation type="submission" date="2025-08" db="UniProtKB">
        <authorList>
            <consortium name="RefSeq"/>
        </authorList>
    </citation>
    <scope>IDENTIFICATION</scope>
    <source>
        <tissue evidence="3">Adult</tissue>
    </source>
</reference>
<feature type="compositionally biased region" description="Low complexity" evidence="1">
    <location>
        <begin position="211"/>
        <end position="224"/>
    </location>
</feature>
<dbReference type="Proteomes" id="UP001652620">
    <property type="component" value="Chromosome 5"/>
</dbReference>
<dbReference type="OrthoDB" id="8047256at2759"/>
<feature type="region of interest" description="Disordered" evidence="1">
    <location>
        <begin position="264"/>
        <end position="289"/>
    </location>
</feature>
<evidence type="ECO:0000313" key="3">
    <source>
        <dbReference type="RefSeq" id="XP_029405496.2"/>
    </source>
</evidence>
<gene>
    <name evidence="3" type="primary">LOC105224848</name>
</gene>
<accession>A0A8N4L1Y6</accession>